<comment type="caution">
    <text evidence="1">The sequence shown here is derived from an EMBL/GenBank/DDBJ whole genome shotgun (WGS) entry which is preliminary data.</text>
</comment>
<name>A0A9D1K9T9_9FIRM</name>
<dbReference type="Proteomes" id="UP000886893">
    <property type="component" value="Unassembled WGS sequence"/>
</dbReference>
<evidence type="ECO:0000313" key="1">
    <source>
        <dbReference type="EMBL" id="HIT17592.1"/>
    </source>
</evidence>
<reference evidence="1" key="1">
    <citation type="submission" date="2020-10" db="EMBL/GenBank/DDBJ databases">
        <authorList>
            <person name="Gilroy R."/>
        </authorList>
    </citation>
    <scope>NUCLEOTIDE SEQUENCE</scope>
    <source>
        <strain evidence="1">14508</strain>
    </source>
</reference>
<accession>A0A9D1K9T9</accession>
<organism evidence="1 2">
    <name type="scientific">Candidatus Caccosoma faecigallinarum</name>
    <dbReference type="NCBI Taxonomy" id="2840720"/>
    <lineage>
        <taxon>Bacteria</taxon>
        <taxon>Bacillati</taxon>
        <taxon>Bacillota</taxon>
        <taxon>Bacillota incertae sedis</taxon>
        <taxon>Candidatus Caccosoma</taxon>
    </lineage>
</organism>
<gene>
    <name evidence="1" type="ORF">IAD04_04385</name>
</gene>
<proteinExistence type="predicted"/>
<dbReference type="AlphaFoldDB" id="A0A9D1K9T9"/>
<evidence type="ECO:0000313" key="2">
    <source>
        <dbReference type="Proteomes" id="UP000886893"/>
    </source>
</evidence>
<reference evidence="1" key="2">
    <citation type="journal article" date="2021" name="PeerJ">
        <title>Extensive microbial diversity within the chicken gut microbiome revealed by metagenomics and culture.</title>
        <authorList>
            <person name="Gilroy R."/>
            <person name="Ravi A."/>
            <person name="Getino M."/>
            <person name="Pursley I."/>
            <person name="Horton D.L."/>
            <person name="Alikhan N.F."/>
            <person name="Baker D."/>
            <person name="Gharbi K."/>
            <person name="Hall N."/>
            <person name="Watson M."/>
            <person name="Adriaenssens E.M."/>
            <person name="Foster-Nyarko E."/>
            <person name="Jarju S."/>
            <person name="Secka A."/>
            <person name="Antonio M."/>
            <person name="Oren A."/>
            <person name="Chaudhuri R.R."/>
            <person name="La Ragione R."/>
            <person name="Hildebrand F."/>
            <person name="Pallen M.J."/>
        </authorList>
    </citation>
    <scope>NUCLEOTIDE SEQUENCE</scope>
    <source>
        <strain evidence="1">14508</strain>
    </source>
</reference>
<dbReference type="EMBL" id="DVKI01000134">
    <property type="protein sequence ID" value="HIT17592.1"/>
    <property type="molecule type" value="Genomic_DNA"/>
</dbReference>
<protein>
    <submittedName>
        <fullName evidence="1">Uncharacterized protein</fullName>
    </submittedName>
</protein>
<sequence length="99" mass="11884">MGMFKNLFVQSDRSEIELFEVKDDANLLEIKLKDTDSVPEIYYKGQRLDKIPRGLVDISYHWHTRSYDTNGQNKIHIEYYDSPNTKYLDKRTIEHERET</sequence>